<accession>A0ABX0MT27</accession>
<feature type="region of interest" description="Disordered" evidence="1">
    <location>
        <begin position="280"/>
        <end position="303"/>
    </location>
</feature>
<keyword evidence="2" id="KW-1133">Transmembrane helix</keyword>
<proteinExistence type="predicted"/>
<feature type="compositionally biased region" description="Basic and acidic residues" evidence="1">
    <location>
        <begin position="362"/>
        <end position="378"/>
    </location>
</feature>
<keyword evidence="2" id="KW-0472">Membrane</keyword>
<feature type="transmembrane region" description="Helical" evidence="2">
    <location>
        <begin position="21"/>
        <end position="44"/>
    </location>
</feature>
<feature type="transmembrane region" description="Helical" evidence="2">
    <location>
        <begin position="205"/>
        <end position="223"/>
    </location>
</feature>
<sequence length="389" mass="39942">MGAAAGRVDDPIAHSHAMAGLVVGLAVGAVAGVVAGALVGAAVIATGGLALVAVAGVVAAAAGGAGVGEVIGSMDITSQIFGANVTGMVKTGSPNVFANGKAVARAQVDIAACSSHGPTPQLVAEGSSTVFVNGKPFARVGDMILCSAKIQSGSPNVFVGGPTDTTMAELITPEVSDEVHMALLVAGVGAGLLVAGPVVVGVALVGGYVGGAVGAWAGGVLFGKGSDGQKAMMLLGAWRLARGRVGRQGRDWRWQQGHCRSEDTGHCLYQRRLARHEEIQRRQGTAGRDHLQVRRSDRRHHRQCHPGTARYCLAGRIADRAAPSAQLGQSERHGIRQGMGQHLGPMDRSRRRGGAGLSCRGRRIDALRHAGAGRERHTLRLSSLQREPA</sequence>
<evidence type="ECO:0000313" key="4">
    <source>
        <dbReference type="Proteomes" id="UP000610594"/>
    </source>
</evidence>
<comment type="caution">
    <text evidence="3">The sequence shown here is derived from an EMBL/GenBank/DDBJ whole genome shotgun (WGS) entry which is preliminary data.</text>
</comment>
<keyword evidence="4" id="KW-1185">Reference proteome</keyword>
<dbReference type="CDD" id="cd14742">
    <property type="entry name" value="PAAR_RHS"/>
    <property type="match status" value="1"/>
</dbReference>
<dbReference type="Proteomes" id="UP000610594">
    <property type="component" value="Unassembled WGS sequence"/>
</dbReference>
<feature type="compositionally biased region" description="Basic and acidic residues" evidence="1">
    <location>
        <begin position="280"/>
        <end position="295"/>
    </location>
</feature>
<protein>
    <submittedName>
        <fullName evidence="3">Uncharacterized protein</fullName>
    </submittedName>
</protein>
<keyword evidence="2" id="KW-0812">Transmembrane</keyword>
<feature type="region of interest" description="Disordered" evidence="1">
    <location>
        <begin position="323"/>
        <end position="389"/>
    </location>
</feature>
<feature type="transmembrane region" description="Helical" evidence="2">
    <location>
        <begin position="50"/>
        <end position="71"/>
    </location>
</feature>
<feature type="compositionally biased region" description="Polar residues" evidence="1">
    <location>
        <begin position="380"/>
        <end position="389"/>
    </location>
</feature>
<name>A0ABX0MT27_9BURK</name>
<organism evidence="3 4">
    <name type="scientific">Massilia genomosp. 1</name>
    <dbReference type="NCBI Taxonomy" id="2609280"/>
    <lineage>
        <taxon>Bacteria</taxon>
        <taxon>Pseudomonadati</taxon>
        <taxon>Pseudomonadota</taxon>
        <taxon>Betaproteobacteria</taxon>
        <taxon>Burkholderiales</taxon>
        <taxon>Oxalobacteraceae</taxon>
        <taxon>Telluria group</taxon>
        <taxon>Massilia</taxon>
    </lineage>
</organism>
<dbReference type="Pfam" id="PF05488">
    <property type="entry name" value="PAAR_motif"/>
    <property type="match status" value="1"/>
</dbReference>
<feature type="transmembrane region" description="Helical" evidence="2">
    <location>
        <begin position="181"/>
        <end position="199"/>
    </location>
</feature>
<reference evidence="3 4" key="1">
    <citation type="submission" date="2019-10" db="EMBL/GenBank/DDBJ databases">
        <title>Taxonomy of Antarctic Massilia spp.: description of Massilia rubra sp. nov., Massilia aquatica sp. nov., Massilia mucilaginosa sp. nov., Massilia frigida sp. nov. isolated from streams, lakes and regoliths.</title>
        <authorList>
            <person name="Holochova P."/>
            <person name="Sedlacek I."/>
            <person name="Kralova S."/>
            <person name="Maslanova I."/>
            <person name="Busse H.-J."/>
            <person name="Stankova E."/>
            <person name="Vrbovska V."/>
            <person name="Kovarovic V."/>
            <person name="Bartak M."/>
            <person name="Svec P."/>
            <person name="Pantucek R."/>
        </authorList>
    </citation>
    <scope>NUCLEOTIDE SEQUENCE [LARGE SCALE GENOMIC DNA]</scope>
    <source>
        <strain evidence="3 4">CCM 8694</strain>
    </source>
</reference>
<gene>
    <name evidence="3" type="ORF">F1735_09740</name>
</gene>
<dbReference type="Gene3D" id="2.60.200.60">
    <property type="match status" value="1"/>
</dbReference>
<dbReference type="EMBL" id="WHJF01000019">
    <property type="protein sequence ID" value="NHZ62587.1"/>
    <property type="molecule type" value="Genomic_DNA"/>
</dbReference>
<dbReference type="InterPro" id="IPR008727">
    <property type="entry name" value="PAAR_motif"/>
</dbReference>
<evidence type="ECO:0000256" key="2">
    <source>
        <dbReference type="SAM" id="Phobius"/>
    </source>
</evidence>
<evidence type="ECO:0000256" key="1">
    <source>
        <dbReference type="SAM" id="MobiDB-lite"/>
    </source>
</evidence>
<evidence type="ECO:0000313" key="3">
    <source>
        <dbReference type="EMBL" id="NHZ62587.1"/>
    </source>
</evidence>